<organism evidence="1 2">
    <name type="scientific">Streptomyces himalayensis subsp. himalayensis</name>
    <dbReference type="NCBI Taxonomy" id="2756131"/>
    <lineage>
        <taxon>Bacteria</taxon>
        <taxon>Bacillati</taxon>
        <taxon>Actinomycetota</taxon>
        <taxon>Actinomycetes</taxon>
        <taxon>Kitasatosporales</taxon>
        <taxon>Streptomycetaceae</taxon>
        <taxon>Streptomyces</taxon>
        <taxon>Streptomyces himalayensis</taxon>
    </lineage>
</organism>
<dbReference type="EMBL" id="JACEHE010000008">
    <property type="protein sequence ID" value="MBA2947276.1"/>
    <property type="molecule type" value="Genomic_DNA"/>
</dbReference>
<evidence type="ECO:0000313" key="1">
    <source>
        <dbReference type="EMBL" id="MBA2947276.1"/>
    </source>
</evidence>
<dbReference type="Proteomes" id="UP000545761">
    <property type="component" value="Unassembled WGS sequence"/>
</dbReference>
<accession>A0A7W0DLG1</accession>
<dbReference type="RefSeq" id="WP_181658230.1">
    <property type="nucleotide sequence ID" value="NZ_JACEHE010000008.1"/>
</dbReference>
<name>A0A7W0DLG1_9ACTN</name>
<evidence type="ECO:0000313" key="2">
    <source>
        <dbReference type="Proteomes" id="UP000545761"/>
    </source>
</evidence>
<sequence length="60" mass="6580">MVLFQLLSTVLVLGFEQLVQWEYGPVGVICFCLLAAGMRMRNTTCVSLGAVVFVLLMVQA</sequence>
<protein>
    <submittedName>
        <fullName evidence="1">Uncharacterized protein</fullName>
    </submittedName>
</protein>
<dbReference type="AlphaFoldDB" id="A0A7W0DLG1"/>
<comment type="caution">
    <text evidence="1">The sequence shown here is derived from an EMBL/GenBank/DDBJ whole genome shotgun (WGS) entry which is preliminary data.</text>
</comment>
<gene>
    <name evidence="1" type="ORF">H1D24_16095</name>
</gene>
<reference evidence="1 2" key="1">
    <citation type="submission" date="2020-07" db="EMBL/GenBank/DDBJ databases">
        <title>Streptomyces isolated from Indian soil.</title>
        <authorList>
            <person name="Mandal S."/>
            <person name="Maiti P.K."/>
        </authorList>
    </citation>
    <scope>NUCLEOTIDE SEQUENCE [LARGE SCALE GENOMIC DNA]</scope>
    <source>
        <strain evidence="1 2">PSKA28</strain>
    </source>
</reference>
<proteinExistence type="predicted"/>